<feature type="transmembrane region" description="Helical" evidence="1">
    <location>
        <begin position="23"/>
        <end position="49"/>
    </location>
</feature>
<organism evidence="2 3">
    <name type="scientific">Acanthosepion pharaonis</name>
    <name type="common">Pharaoh cuttlefish</name>
    <name type="synonym">Sepia pharaonis</name>
    <dbReference type="NCBI Taxonomy" id="158019"/>
    <lineage>
        <taxon>Eukaryota</taxon>
        <taxon>Metazoa</taxon>
        <taxon>Spiralia</taxon>
        <taxon>Lophotrochozoa</taxon>
        <taxon>Mollusca</taxon>
        <taxon>Cephalopoda</taxon>
        <taxon>Coleoidea</taxon>
        <taxon>Decapodiformes</taxon>
        <taxon>Sepiida</taxon>
        <taxon>Sepiina</taxon>
        <taxon>Sepiidae</taxon>
        <taxon>Acanthosepion</taxon>
    </lineage>
</organism>
<feature type="transmembrane region" description="Helical" evidence="1">
    <location>
        <begin position="416"/>
        <end position="435"/>
    </location>
</feature>
<dbReference type="AlphaFoldDB" id="A0A812BBM0"/>
<gene>
    <name evidence="2" type="ORF">SPHA_16790</name>
</gene>
<feature type="transmembrane region" description="Helical" evidence="1">
    <location>
        <begin position="340"/>
        <end position="360"/>
    </location>
</feature>
<sequence length="436" mass="49638">MEIGGEYRHISLSIHLSLSPLSVFSLCITFYSSFSISSFCLLLCITFYSSFSISSFCLLPVYHFLFIFLYLLFLSSPCVSLSIHLSLSPLSVFSLCITFYSSFSISSFCLLPVYHFLFIFLYLLFLSSPCVSLSIHLSLSPLSVFLPVYHFLFIFLYLLFLSSLCITFYSSFSISSFCLLLCITFYSSFSISSYCLLPVYHFLFIFLYLLFLSSPCVSLSIHLSLSPLSVFSLCITFYSSFLSPLTVFSLCITFYSSFSISSFCLLPVYHFLFIFLYLLFLSSPCVSLSIHLSLSPLSVFSLCITFYSSFSISSYCLLPVYHFLFIFLYLLFLSSPCVSLSIHLSLSPLSVFSLCITFYSSFSISSYCLLPVYHFLFIFLYLLFLSSPCVSLSIHLSLSPLSVFSLCITFYSSFSISSYCLLPVYHFLFTSFYLVL</sequence>
<feature type="transmembrane region" description="Helical" evidence="1">
    <location>
        <begin position="199"/>
        <end position="223"/>
    </location>
</feature>
<dbReference type="EMBL" id="CAHIKZ030000595">
    <property type="protein sequence ID" value="CAE1228403.1"/>
    <property type="molecule type" value="Genomic_DNA"/>
</dbReference>
<keyword evidence="1" id="KW-0812">Transmembrane</keyword>
<proteinExistence type="predicted"/>
<protein>
    <submittedName>
        <fullName evidence="2">Uncharacterized protein</fullName>
    </submittedName>
</protein>
<evidence type="ECO:0000256" key="1">
    <source>
        <dbReference type="SAM" id="Phobius"/>
    </source>
</evidence>
<reference evidence="2" key="1">
    <citation type="submission" date="2021-01" db="EMBL/GenBank/DDBJ databases">
        <authorList>
            <person name="Li R."/>
            <person name="Bekaert M."/>
        </authorList>
    </citation>
    <scope>NUCLEOTIDE SEQUENCE</scope>
    <source>
        <strain evidence="2">Farmed</strain>
    </source>
</reference>
<dbReference type="Proteomes" id="UP000597762">
    <property type="component" value="Unassembled WGS sequence"/>
</dbReference>
<evidence type="ECO:0000313" key="3">
    <source>
        <dbReference type="Proteomes" id="UP000597762"/>
    </source>
</evidence>
<feature type="transmembrane region" description="Helical" evidence="1">
    <location>
        <begin position="288"/>
        <end position="308"/>
    </location>
</feature>
<comment type="caution">
    <text evidence="2">The sequence shown here is derived from an EMBL/GenBank/DDBJ whole genome shotgun (WGS) entry which is preliminary data.</text>
</comment>
<feature type="transmembrane region" description="Helical" evidence="1">
    <location>
        <begin position="372"/>
        <end position="396"/>
    </location>
</feature>
<keyword evidence="1" id="KW-0472">Membrane</keyword>
<feature type="transmembrane region" description="Helical" evidence="1">
    <location>
        <begin position="315"/>
        <end position="334"/>
    </location>
</feature>
<name>A0A812BBM0_ACAPH</name>
<feature type="transmembrane region" description="Helical" evidence="1">
    <location>
        <begin position="61"/>
        <end position="83"/>
    </location>
</feature>
<keyword evidence="1" id="KW-1133">Transmembrane helix</keyword>
<accession>A0A812BBM0</accession>
<feature type="transmembrane region" description="Helical" evidence="1">
    <location>
        <begin position="262"/>
        <end position="282"/>
    </location>
</feature>
<evidence type="ECO:0000313" key="2">
    <source>
        <dbReference type="EMBL" id="CAE1228403.1"/>
    </source>
</evidence>
<feature type="transmembrane region" description="Helical" evidence="1">
    <location>
        <begin position="229"/>
        <end position="255"/>
    </location>
</feature>
<keyword evidence="3" id="KW-1185">Reference proteome</keyword>